<accession>A0A165JBK6</accession>
<evidence type="ECO:0000313" key="2">
    <source>
        <dbReference type="Proteomes" id="UP000076632"/>
    </source>
</evidence>
<dbReference type="Proteomes" id="UP000076632">
    <property type="component" value="Unassembled WGS sequence"/>
</dbReference>
<name>A0A165JBK6_XYLHT</name>
<dbReference type="InParanoid" id="A0A165JBK6"/>
<dbReference type="RefSeq" id="XP_018191570.1">
    <property type="nucleotide sequence ID" value="XM_018335581.1"/>
</dbReference>
<feature type="non-terminal residue" evidence="1">
    <location>
        <position position="1"/>
    </location>
</feature>
<evidence type="ECO:0000313" key="1">
    <source>
        <dbReference type="EMBL" id="KZF26015.1"/>
    </source>
</evidence>
<protein>
    <submittedName>
        <fullName evidence="1">Uncharacterized protein</fullName>
    </submittedName>
</protein>
<reference evidence="1 2" key="1">
    <citation type="journal article" date="2016" name="Fungal Biol.">
        <title>The genome of Xylona heveae provides a window into fungal endophytism.</title>
        <authorList>
            <person name="Gazis R."/>
            <person name="Kuo A."/>
            <person name="Riley R."/>
            <person name="LaButti K."/>
            <person name="Lipzen A."/>
            <person name="Lin J."/>
            <person name="Amirebrahimi M."/>
            <person name="Hesse C.N."/>
            <person name="Spatafora J.W."/>
            <person name="Henrissat B."/>
            <person name="Hainaut M."/>
            <person name="Grigoriev I.V."/>
            <person name="Hibbett D.S."/>
        </authorList>
    </citation>
    <scope>NUCLEOTIDE SEQUENCE [LARGE SCALE GENOMIC DNA]</scope>
    <source>
        <strain evidence="1 2">TC161</strain>
    </source>
</reference>
<gene>
    <name evidence="1" type="ORF">L228DRAFT_271981</name>
</gene>
<dbReference type="GeneID" id="28900718"/>
<proteinExistence type="predicted"/>
<keyword evidence="2" id="KW-1185">Reference proteome</keyword>
<sequence>PENVSLSTKLPKQFYNTASITILTPHFNTLSIYHQQLPTENMIKTYPPQNWSHKATMLVLEGDANFLSEKTLIEHLDKNHRIKADSFWIQHVIKVGFAATWERIYLDTENPENTEYSRIREEFETYPPKGWCHDATLAVFVHDAKERVNKDIIRILYAQQHILADDFWINQVKILGWGADNHEPRFRHLD</sequence>
<organism evidence="1 2">
    <name type="scientific">Xylona heveae (strain CBS 132557 / TC161)</name>
    <dbReference type="NCBI Taxonomy" id="1328760"/>
    <lineage>
        <taxon>Eukaryota</taxon>
        <taxon>Fungi</taxon>
        <taxon>Dikarya</taxon>
        <taxon>Ascomycota</taxon>
        <taxon>Pezizomycotina</taxon>
        <taxon>Xylonomycetes</taxon>
        <taxon>Xylonales</taxon>
        <taxon>Xylonaceae</taxon>
        <taxon>Xylona</taxon>
    </lineage>
</organism>
<dbReference type="AlphaFoldDB" id="A0A165JBK6"/>
<dbReference type="EMBL" id="KV407454">
    <property type="protein sequence ID" value="KZF26015.1"/>
    <property type="molecule type" value="Genomic_DNA"/>
</dbReference>